<dbReference type="InterPro" id="IPR004845">
    <property type="entry name" value="T2SS_GspD_CS"/>
</dbReference>
<dbReference type="Pfam" id="PF00263">
    <property type="entry name" value="Secretin"/>
    <property type="match status" value="1"/>
</dbReference>
<dbReference type="Gene3D" id="3.30.1370.120">
    <property type="match status" value="1"/>
</dbReference>
<sequence>MKNWVLHLYYSLPACTADWLQHVLSSALRAVFSLAGGGLLLWSAGCGAQTPPGTLDLAFHDAPVSVVLQALADHQQLNLVLAPGVEGNLTLRLNDVPWQQALDVVLKMGNLVQNREKNVLMIFPQTYQDEQQQQQRARQKQQADDHPLSTLSITLENAEAAGVAASLNAQRATLLSPRGSIVTDTRTNTLLIHDTEEKLAALEQWITELDQPLQQVQLTAHIVTISNESLRELGVTWGLAEAEGAAGSFRLNNFAVGLPVADSTATAGFTLARIDSRLLSLELSALEQENQVEIIASPRLLTAHLQTASIKQGTEIPYQVSNGDSGANSIEFKEAVLGMEVTPKVLSNGRIQLALQISQNMPGRSIQQAEGEALAIDKQEIKTQVTVADGETVVLGGIFQQHHENTQDNVPGLASIPWVGSLFTHDRKKHSQHQLVIFVTPALVSAS</sequence>
<comment type="subcellular location">
    <subcellularLocation>
        <location evidence="1 7">Cell outer membrane</location>
    </subcellularLocation>
</comment>
<dbReference type="InterPro" id="IPR013355">
    <property type="entry name" value="Pilus_4_PilQ"/>
</dbReference>
<dbReference type="InterPro" id="IPR011662">
    <property type="entry name" value="Secretin/TonB_short_N"/>
</dbReference>
<evidence type="ECO:0000256" key="4">
    <source>
        <dbReference type="ARBA" id="ARBA00022729"/>
    </source>
</evidence>
<evidence type="ECO:0000256" key="5">
    <source>
        <dbReference type="ARBA" id="ARBA00023136"/>
    </source>
</evidence>
<keyword evidence="10" id="KW-1185">Reference proteome</keyword>
<dbReference type="EMBL" id="JAERKB010000002">
    <property type="protein sequence ID" value="MBS0968095.1"/>
    <property type="molecule type" value="Genomic_DNA"/>
</dbReference>
<protein>
    <submittedName>
        <fullName evidence="9">DNA uptake porin HofQ</fullName>
    </submittedName>
</protein>
<comment type="caution">
    <text evidence="9">The sequence shown here is derived from an EMBL/GenBank/DDBJ whole genome shotgun (WGS) entry which is preliminary data.</text>
</comment>
<comment type="similarity">
    <text evidence="2">Belongs to the bacterial secretin family. PilQ subfamily.</text>
</comment>
<dbReference type="SMART" id="SM00965">
    <property type="entry name" value="STN"/>
    <property type="match status" value="1"/>
</dbReference>
<evidence type="ECO:0000256" key="7">
    <source>
        <dbReference type="RuleBase" id="RU004004"/>
    </source>
</evidence>
<reference evidence="10" key="1">
    <citation type="submission" date="2023-07" db="EMBL/GenBank/DDBJ databases">
        <title>Genome-inferred correspondence between phylogeny and metabolic traits in the wild Drosophila gut microbiome.</title>
        <authorList>
            <person name="Bueno E."/>
            <person name="Blow F."/>
            <person name="Douglas A.E."/>
        </authorList>
    </citation>
    <scope>NUCLEOTIDE SEQUENCE [LARGE SCALE GENOMIC DNA]</scope>
    <source>
        <strain evidence="10">JGM97</strain>
    </source>
</reference>
<evidence type="ECO:0000256" key="3">
    <source>
        <dbReference type="ARBA" id="ARBA00022448"/>
    </source>
</evidence>
<keyword evidence="5" id="KW-0472">Membrane</keyword>
<dbReference type="NCBIfam" id="NF010083">
    <property type="entry name" value="PRK13568.1"/>
    <property type="match status" value="1"/>
</dbReference>
<evidence type="ECO:0000256" key="1">
    <source>
        <dbReference type="ARBA" id="ARBA00004442"/>
    </source>
</evidence>
<dbReference type="PRINTS" id="PR00811">
    <property type="entry name" value="BCTERIALGSPD"/>
</dbReference>
<keyword evidence="4" id="KW-0732">Signal</keyword>
<organism evidence="9 10">
    <name type="scientific">Nissabacter archeti</name>
    <dbReference type="NCBI Taxonomy" id="1917880"/>
    <lineage>
        <taxon>Bacteria</taxon>
        <taxon>Pseudomonadati</taxon>
        <taxon>Pseudomonadota</taxon>
        <taxon>Gammaproteobacteria</taxon>
        <taxon>Enterobacterales</taxon>
        <taxon>Yersiniaceae</taxon>
        <taxon>Nissabacter</taxon>
    </lineage>
</organism>
<evidence type="ECO:0000256" key="6">
    <source>
        <dbReference type="ARBA" id="ARBA00023237"/>
    </source>
</evidence>
<dbReference type="InterPro" id="IPR038591">
    <property type="entry name" value="NolW-like_sf"/>
</dbReference>
<name>A0ABS5JDR5_9GAMM</name>
<feature type="domain" description="Secretin/TonB short N-terminal" evidence="8">
    <location>
        <begin position="77"/>
        <end position="125"/>
    </location>
</feature>
<keyword evidence="3 7" id="KW-0813">Transport</keyword>
<proteinExistence type="inferred from homology"/>
<dbReference type="PANTHER" id="PTHR30604:SF1">
    <property type="entry name" value="DNA UTILIZATION PROTEIN HOFQ"/>
    <property type="match status" value="1"/>
</dbReference>
<dbReference type="NCBIfam" id="TIGR02515">
    <property type="entry name" value="IV_pilus_PilQ"/>
    <property type="match status" value="1"/>
</dbReference>
<dbReference type="InterPro" id="IPR001775">
    <property type="entry name" value="GspD/PilQ"/>
</dbReference>
<evidence type="ECO:0000256" key="2">
    <source>
        <dbReference type="ARBA" id="ARBA00006304"/>
    </source>
</evidence>
<evidence type="ECO:0000313" key="9">
    <source>
        <dbReference type="EMBL" id="MBS0968095.1"/>
    </source>
</evidence>
<keyword evidence="6" id="KW-0998">Cell outer membrane</keyword>
<gene>
    <name evidence="9" type="primary">hofQ</name>
    <name evidence="9" type="ORF">JK232_04220</name>
</gene>
<dbReference type="Pfam" id="PF03958">
    <property type="entry name" value="Secretin_N"/>
    <property type="match status" value="1"/>
</dbReference>
<accession>A0ABS5JDR5</accession>
<dbReference type="PROSITE" id="PS00875">
    <property type="entry name" value="T2SP_D"/>
    <property type="match status" value="1"/>
</dbReference>
<dbReference type="PRINTS" id="PR01032">
    <property type="entry name" value="PHAGEIV"/>
</dbReference>
<evidence type="ECO:0000259" key="8">
    <source>
        <dbReference type="SMART" id="SM00965"/>
    </source>
</evidence>
<dbReference type="InterPro" id="IPR004846">
    <property type="entry name" value="T2SS/T3SS_dom"/>
</dbReference>
<dbReference type="InterPro" id="IPR051808">
    <property type="entry name" value="Type_IV_pilus_biogenesis"/>
</dbReference>
<dbReference type="Gene3D" id="3.30.1370.130">
    <property type="match status" value="1"/>
</dbReference>
<dbReference type="Proteomes" id="UP000680634">
    <property type="component" value="Unassembled WGS sequence"/>
</dbReference>
<evidence type="ECO:0000313" key="10">
    <source>
        <dbReference type="Proteomes" id="UP000680634"/>
    </source>
</evidence>
<dbReference type="InterPro" id="IPR005644">
    <property type="entry name" value="NolW-like"/>
</dbReference>
<dbReference type="PANTHER" id="PTHR30604">
    <property type="entry name" value="PROTEIN TRANSPORT PROTEIN HOFQ"/>
    <property type="match status" value="1"/>
</dbReference>